<name>A0A1F8EEF6_9BACT</name>
<accession>A0A1F8EEF6</accession>
<sequence>MESNPFLERRNTVKRLIGTSVLMAVVLVGLAGCGDSSNEPKSVSEMKDFAYVSTEVYTQNRESVDDITTLNQWLRANPGKKVISFSGVLAYREGVSGYVVYFVSGNNSQQKFERINRSDRSSRKPELAVHGIRSLQAWRDAHQNARVVAISTVPSYSGGVREFTICYE</sequence>
<organism evidence="1 2">
    <name type="scientific">Candidatus Yanofskybacteria bacterium RIFCSPHIGHO2_01_FULL_41_26</name>
    <dbReference type="NCBI Taxonomy" id="1802661"/>
    <lineage>
        <taxon>Bacteria</taxon>
        <taxon>Candidatus Yanofskyibacteriota</taxon>
    </lineage>
</organism>
<comment type="caution">
    <text evidence="1">The sequence shown here is derived from an EMBL/GenBank/DDBJ whole genome shotgun (WGS) entry which is preliminary data.</text>
</comment>
<dbReference type="Proteomes" id="UP000176893">
    <property type="component" value="Unassembled WGS sequence"/>
</dbReference>
<dbReference type="EMBL" id="MGJB01000001">
    <property type="protein sequence ID" value="OGM99221.1"/>
    <property type="molecule type" value="Genomic_DNA"/>
</dbReference>
<reference evidence="1 2" key="1">
    <citation type="journal article" date="2016" name="Nat. Commun.">
        <title>Thousands of microbial genomes shed light on interconnected biogeochemical processes in an aquifer system.</title>
        <authorList>
            <person name="Anantharaman K."/>
            <person name="Brown C.T."/>
            <person name="Hug L.A."/>
            <person name="Sharon I."/>
            <person name="Castelle C.J."/>
            <person name="Probst A.J."/>
            <person name="Thomas B.C."/>
            <person name="Singh A."/>
            <person name="Wilkins M.J."/>
            <person name="Karaoz U."/>
            <person name="Brodie E.L."/>
            <person name="Williams K.H."/>
            <person name="Hubbard S.S."/>
            <person name="Banfield J.F."/>
        </authorList>
    </citation>
    <scope>NUCLEOTIDE SEQUENCE [LARGE SCALE GENOMIC DNA]</scope>
</reference>
<gene>
    <name evidence="1" type="ORF">A2649_03720</name>
</gene>
<protein>
    <submittedName>
        <fullName evidence="1">Uncharacterized protein</fullName>
    </submittedName>
</protein>
<proteinExistence type="predicted"/>
<evidence type="ECO:0000313" key="1">
    <source>
        <dbReference type="EMBL" id="OGM99221.1"/>
    </source>
</evidence>
<evidence type="ECO:0000313" key="2">
    <source>
        <dbReference type="Proteomes" id="UP000176893"/>
    </source>
</evidence>
<dbReference type="AlphaFoldDB" id="A0A1F8EEF6"/>